<evidence type="ECO:0000313" key="3">
    <source>
        <dbReference type="EMBL" id="KAF2584072.1"/>
    </source>
</evidence>
<dbReference type="AlphaFoldDB" id="A0A8S9G7F7"/>
<dbReference type="EMBL" id="QGKY02000246">
    <property type="protein sequence ID" value="KAF2584072.1"/>
    <property type="molecule type" value="Genomic_DNA"/>
</dbReference>
<keyword evidence="1" id="KW-0732">Signal</keyword>
<organism evidence="2 4">
    <name type="scientific">Brassica cretica</name>
    <name type="common">Mustard</name>
    <dbReference type="NCBI Taxonomy" id="69181"/>
    <lineage>
        <taxon>Eukaryota</taxon>
        <taxon>Viridiplantae</taxon>
        <taxon>Streptophyta</taxon>
        <taxon>Embryophyta</taxon>
        <taxon>Tracheophyta</taxon>
        <taxon>Spermatophyta</taxon>
        <taxon>Magnoliopsida</taxon>
        <taxon>eudicotyledons</taxon>
        <taxon>Gunneridae</taxon>
        <taxon>Pentapetalae</taxon>
        <taxon>rosids</taxon>
        <taxon>malvids</taxon>
        <taxon>Brassicales</taxon>
        <taxon>Brassicaceae</taxon>
        <taxon>Brassiceae</taxon>
        <taxon>Brassica</taxon>
    </lineage>
</organism>
<evidence type="ECO:0000313" key="2">
    <source>
        <dbReference type="EMBL" id="KAF2540278.1"/>
    </source>
</evidence>
<accession>A0A8S9G7F7</accession>
<evidence type="ECO:0000256" key="1">
    <source>
        <dbReference type="SAM" id="SignalP"/>
    </source>
</evidence>
<sequence>MFIEMFQLLLTVMPVEASLILTRVREYSDKVVVKLLDTLKQGLGSLVAKTVVATMLMLFGSVRFRSTQKGLWVWWCS</sequence>
<protein>
    <submittedName>
        <fullName evidence="2">Uncharacterized protein</fullName>
    </submittedName>
</protein>
<dbReference type="EMBL" id="QGKW02002005">
    <property type="protein sequence ID" value="KAF2540278.1"/>
    <property type="molecule type" value="Genomic_DNA"/>
</dbReference>
<dbReference type="Proteomes" id="UP000712281">
    <property type="component" value="Unassembled WGS sequence"/>
</dbReference>
<comment type="caution">
    <text evidence="2">The sequence shown here is derived from an EMBL/GenBank/DDBJ whole genome shotgun (WGS) entry which is preliminary data.</text>
</comment>
<reference evidence="2" key="1">
    <citation type="submission" date="2019-12" db="EMBL/GenBank/DDBJ databases">
        <title>Genome sequencing and annotation of Brassica cretica.</title>
        <authorList>
            <person name="Studholme D.J."/>
            <person name="Sarris P.F."/>
        </authorList>
    </citation>
    <scope>NUCLEOTIDE SEQUENCE</scope>
    <source>
        <strain evidence="2">PFS-001/15</strain>
        <strain evidence="3">PFS-102/07</strain>
        <tissue evidence="2">Leaf</tissue>
    </source>
</reference>
<feature type="chain" id="PRO_5042775371" evidence="1">
    <location>
        <begin position="18"/>
        <end position="77"/>
    </location>
</feature>
<feature type="signal peptide" evidence="1">
    <location>
        <begin position="1"/>
        <end position="17"/>
    </location>
</feature>
<proteinExistence type="predicted"/>
<evidence type="ECO:0000313" key="4">
    <source>
        <dbReference type="Proteomes" id="UP000712281"/>
    </source>
</evidence>
<gene>
    <name evidence="2" type="ORF">F2Q68_00032250</name>
    <name evidence="3" type="ORF">F2Q70_00036909</name>
</gene>
<name>A0A8S9G7F7_BRACR</name>